<dbReference type="OrthoDB" id="323960at2157"/>
<dbReference type="Proteomes" id="UP000323537">
    <property type="component" value="Unassembled WGS sequence"/>
</dbReference>
<reference evidence="1 2" key="1">
    <citation type="submission" date="2016-10" db="EMBL/GenBank/DDBJ databases">
        <authorList>
            <person name="Varghese N."/>
            <person name="Submissions S."/>
        </authorList>
    </citation>
    <scope>NUCLEOTIDE SEQUENCE [LARGE SCALE GENOMIC DNA]</scope>
    <source>
        <strain evidence="1 2">CGMCC 1.6377</strain>
    </source>
</reference>
<dbReference type="AlphaFoldDB" id="A0A1I3AJ78"/>
<gene>
    <name evidence="1" type="ORF">SAMN04488066_10636</name>
</gene>
<evidence type="ECO:0000313" key="1">
    <source>
        <dbReference type="EMBL" id="SFH50085.1"/>
    </source>
</evidence>
<protein>
    <submittedName>
        <fullName evidence="1">Uncharacterized protein</fullName>
    </submittedName>
</protein>
<accession>A0A1I3AJ78</accession>
<evidence type="ECO:0000313" key="2">
    <source>
        <dbReference type="Proteomes" id="UP000323537"/>
    </source>
</evidence>
<name>A0A1I3AJ78_9EURY</name>
<keyword evidence="2" id="KW-1185">Reference proteome</keyword>
<proteinExistence type="predicted"/>
<organism evidence="1 2">
    <name type="scientific">Halorubrum aquaticum</name>
    <dbReference type="NCBI Taxonomy" id="387340"/>
    <lineage>
        <taxon>Archaea</taxon>
        <taxon>Methanobacteriati</taxon>
        <taxon>Methanobacteriota</taxon>
        <taxon>Stenosarchaea group</taxon>
        <taxon>Halobacteria</taxon>
        <taxon>Halobacteriales</taxon>
        <taxon>Haloferacaceae</taxon>
        <taxon>Halorubrum</taxon>
    </lineage>
</organism>
<dbReference type="EMBL" id="FOPZ01000006">
    <property type="protein sequence ID" value="SFH50085.1"/>
    <property type="molecule type" value="Genomic_DNA"/>
</dbReference>
<sequence length="58" mass="6438">MTTEFTPDDELSSTEEFEAALGRVILAALENDIDPLGTWEYRADKGSDMEVMVVELAD</sequence>
<dbReference type="RefSeq" id="WP_188127891.1">
    <property type="nucleotide sequence ID" value="NZ_BAAADP010000004.1"/>
</dbReference>